<name>A0AA38PUT5_9AGAR</name>
<evidence type="ECO:0000313" key="2">
    <source>
        <dbReference type="Proteomes" id="UP001163850"/>
    </source>
</evidence>
<gene>
    <name evidence="1" type="ORF">F5890DRAFT_1567840</name>
</gene>
<dbReference type="EMBL" id="MU802100">
    <property type="protein sequence ID" value="KAJ3981695.1"/>
    <property type="molecule type" value="Genomic_DNA"/>
</dbReference>
<proteinExistence type="predicted"/>
<sequence>MDIFDSFSTIENIVSASEFLLEYLIRFGEGSFKPSLKLCLMLLSIDSGFHDELKIVHQAHDIAALDKLCTSLEKNAWRANVKFDALNDAIRSIKSENRISPVVRGELKRPLWVPDKAGTNESITDHIRNLEIPIGCFDEVPPLIVHKLGTFQHDSTLRKRLDVIFSSLHHIFLVNTSGTGKTRLLFEGLCLHWGLYLTFAVDSSFLGSRDLANAVVDLEFDRKWTEYLPSPSNDRYATALHNNKHAVYRTVSEALLSRLLVFKMYLEACSQEGFRHDHRQRWLESQIFTDTLADLFDPFAKIKLEINGAFVSDSIIDDAISRTLEDIQDIWEMPAGHFFYIVLDEANVASRKHDEAFADEYGHYPILKEILRSFQRRMGHLPIKFVVAGTMIPQEHFQSAAGEWDNFHWCSDTGCFDDLQEHRKYISQFLPSHFEKSDIGQALLHRMWQWLRGRYRYTASFLTVLLDNNFESPHTLLRGYIESLSEYMPHDHSEYDSHEKYCENSWYTSLGSKGLSRQSISTVAMHRSIISYLTVSKGCHDFMAKDITLVNEDYGLFLDTACSRIGLDEPVTITFGATWFKKNSASALVKLATIFARDYHTEIRPSHFALSLALSLALCFSEPFEISNAFTVSGIPTPWLRGRFVKFTKIDGQLEAVDIHFSEDAPDRLVYLAGTWEDVISWFKHECKEPFCMISTPASTGVTLVFCLRLSNKRTLWVSIHIPSTFRDENPNFAQDVKEAHPTNMFRDQPEIASLLTQIPNLTTDVGPSGILCISGSFRVKSATGDSVPPQDYPAGILNIEGLDEATKSVSQNMLMRRLSRIFATTKLSTRPLTLSTAAQDNIQAKDKKRHRSSPRVRTIGVAIRPSGINLRTRMDRKGAGRTLLQRHSQHRLGAVATGRASARSYSSRQLFSIVESSSSSNTFRYKLRKR</sequence>
<dbReference type="AlphaFoldDB" id="A0AA38PUT5"/>
<organism evidence="1 2">
    <name type="scientific">Lentinula detonsa</name>
    <dbReference type="NCBI Taxonomy" id="2804962"/>
    <lineage>
        <taxon>Eukaryota</taxon>
        <taxon>Fungi</taxon>
        <taxon>Dikarya</taxon>
        <taxon>Basidiomycota</taxon>
        <taxon>Agaricomycotina</taxon>
        <taxon>Agaricomycetes</taxon>
        <taxon>Agaricomycetidae</taxon>
        <taxon>Agaricales</taxon>
        <taxon>Marasmiineae</taxon>
        <taxon>Omphalotaceae</taxon>
        <taxon>Lentinula</taxon>
    </lineage>
</organism>
<evidence type="ECO:0000313" key="1">
    <source>
        <dbReference type="EMBL" id="KAJ3981695.1"/>
    </source>
</evidence>
<accession>A0AA38PUT5</accession>
<reference evidence="1" key="1">
    <citation type="submission" date="2022-08" db="EMBL/GenBank/DDBJ databases">
        <authorList>
            <consortium name="DOE Joint Genome Institute"/>
            <person name="Min B."/>
            <person name="Riley R."/>
            <person name="Sierra-Patev S."/>
            <person name="Naranjo-Ortiz M."/>
            <person name="Looney B."/>
            <person name="Konkel Z."/>
            <person name="Slot J.C."/>
            <person name="Sakamoto Y."/>
            <person name="Steenwyk J.L."/>
            <person name="Rokas A."/>
            <person name="Carro J."/>
            <person name="Camarero S."/>
            <person name="Ferreira P."/>
            <person name="Molpeceres G."/>
            <person name="Ruiz-Duenas F.J."/>
            <person name="Serrano A."/>
            <person name="Henrissat B."/>
            <person name="Drula E."/>
            <person name="Hughes K.W."/>
            <person name="Mata J.L."/>
            <person name="Ishikawa N.K."/>
            <person name="Vargas-Isla R."/>
            <person name="Ushijima S."/>
            <person name="Smith C.A."/>
            <person name="Ahrendt S."/>
            <person name="Andreopoulos W."/>
            <person name="He G."/>
            <person name="Labutti K."/>
            <person name="Lipzen A."/>
            <person name="Ng V."/>
            <person name="Sandor L."/>
            <person name="Barry K."/>
            <person name="Martinez A.T."/>
            <person name="Xiao Y."/>
            <person name="Gibbons J.G."/>
            <person name="Terashima K."/>
            <person name="Hibbett D.S."/>
            <person name="Grigoriev I.V."/>
        </authorList>
    </citation>
    <scope>NUCLEOTIDE SEQUENCE</scope>
    <source>
        <strain evidence="1">TFB7829</strain>
    </source>
</reference>
<protein>
    <submittedName>
        <fullName evidence="1">Uncharacterized protein</fullName>
    </submittedName>
</protein>
<dbReference type="Proteomes" id="UP001163850">
    <property type="component" value="Unassembled WGS sequence"/>
</dbReference>
<comment type="caution">
    <text evidence="1">The sequence shown here is derived from an EMBL/GenBank/DDBJ whole genome shotgun (WGS) entry which is preliminary data.</text>
</comment>